<feature type="transmembrane region" description="Helical" evidence="6">
    <location>
        <begin position="343"/>
        <end position="362"/>
    </location>
</feature>
<feature type="transmembrane region" description="Helical" evidence="6">
    <location>
        <begin position="400"/>
        <end position="419"/>
    </location>
</feature>
<evidence type="ECO:0000256" key="3">
    <source>
        <dbReference type="ARBA" id="ARBA00022989"/>
    </source>
</evidence>
<evidence type="ECO:0000259" key="7">
    <source>
        <dbReference type="PROSITE" id="PS50850"/>
    </source>
</evidence>
<evidence type="ECO:0000313" key="8">
    <source>
        <dbReference type="EMBL" id="ETN45272.1"/>
    </source>
</evidence>
<dbReference type="PANTHER" id="PTHR23501">
    <property type="entry name" value="MAJOR FACILITATOR SUPERFAMILY"/>
    <property type="match status" value="1"/>
</dbReference>
<dbReference type="AlphaFoldDB" id="W2S9C5"/>
<accession>W2S9C5</accession>
<dbReference type="PROSITE" id="PS50850">
    <property type="entry name" value="MFS"/>
    <property type="match status" value="1"/>
</dbReference>
<dbReference type="VEuPathDB" id="FungiDB:HMPREF1541_09103"/>
<protein>
    <recommendedName>
        <fullName evidence="7">Major facilitator superfamily (MFS) profile domain-containing protein</fullName>
    </recommendedName>
</protein>
<keyword evidence="9" id="KW-1185">Reference proteome</keyword>
<proteinExistence type="predicted"/>
<feature type="transmembrane region" description="Helical" evidence="6">
    <location>
        <begin position="472"/>
        <end position="491"/>
    </location>
</feature>
<dbReference type="OrthoDB" id="10021397at2759"/>
<evidence type="ECO:0000256" key="5">
    <source>
        <dbReference type="SAM" id="MobiDB-lite"/>
    </source>
</evidence>
<dbReference type="InterPro" id="IPR011701">
    <property type="entry name" value="MFS"/>
</dbReference>
<feature type="region of interest" description="Disordered" evidence="5">
    <location>
        <begin position="48"/>
        <end position="239"/>
    </location>
</feature>
<comment type="subcellular location">
    <subcellularLocation>
        <location evidence="1">Membrane</location>
        <topology evidence="1">Multi-pass membrane protein</topology>
    </subcellularLocation>
</comment>
<keyword evidence="2 6" id="KW-0812">Transmembrane</keyword>
<feature type="transmembrane region" description="Helical" evidence="6">
    <location>
        <begin position="737"/>
        <end position="758"/>
    </location>
</feature>
<evidence type="ECO:0000256" key="6">
    <source>
        <dbReference type="SAM" id="Phobius"/>
    </source>
</evidence>
<dbReference type="CDD" id="cd17502">
    <property type="entry name" value="MFS_Azr1_MDR_like"/>
    <property type="match status" value="1"/>
</dbReference>
<dbReference type="InterPro" id="IPR036259">
    <property type="entry name" value="MFS_trans_sf"/>
</dbReference>
<feature type="compositionally biased region" description="Polar residues" evidence="5">
    <location>
        <begin position="138"/>
        <end position="164"/>
    </location>
</feature>
<dbReference type="RefSeq" id="XP_008712000.1">
    <property type="nucleotide sequence ID" value="XM_008713778.1"/>
</dbReference>
<evidence type="ECO:0000256" key="4">
    <source>
        <dbReference type="ARBA" id="ARBA00023136"/>
    </source>
</evidence>
<dbReference type="GO" id="GO:0005886">
    <property type="term" value="C:plasma membrane"/>
    <property type="evidence" value="ECO:0007669"/>
    <property type="project" value="TreeGrafter"/>
</dbReference>
<dbReference type="FunFam" id="1.20.1250.20:FF:000196">
    <property type="entry name" value="MFS toxin efflux pump (AflT)"/>
    <property type="match status" value="1"/>
</dbReference>
<feature type="transmembrane region" description="Helical" evidence="6">
    <location>
        <begin position="605"/>
        <end position="625"/>
    </location>
</feature>
<keyword evidence="3 6" id="KW-1133">Transmembrane helix</keyword>
<dbReference type="HOGENOM" id="CLU_000960_22_1_1"/>
<dbReference type="Gene3D" id="1.20.1250.20">
    <property type="entry name" value="MFS general substrate transporter like domains"/>
    <property type="match status" value="1"/>
</dbReference>
<feature type="compositionally biased region" description="Low complexity" evidence="5">
    <location>
        <begin position="223"/>
        <end position="235"/>
    </location>
</feature>
<feature type="transmembrane region" description="Helical" evidence="6">
    <location>
        <begin position="368"/>
        <end position="393"/>
    </location>
</feature>
<dbReference type="PRINTS" id="PR01036">
    <property type="entry name" value="TCRTETB"/>
</dbReference>
<dbReference type="Pfam" id="PF07690">
    <property type="entry name" value="MFS_1"/>
    <property type="match status" value="1"/>
</dbReference>
<evidence type="ECO:0000313" key="9">
    <source>
        <dbReference type="Proteomes" id="UP000030752"/>
    </source>
</evidence>
<reference evidence="8 9" key="1">
    <citation type="submission" date="2013-03" db="EMBL/GenBank/DDBJ databases">
        <title>The Genome Sequence of Phialophora europaea CBS 101466.</title>
        <authorList>
            <consortium name="The Broad Institute Genomics Platform"/>
            <person name="Cuomo C."/>
            <person name="de Hoog S."/>
            <person name="Gorbushina A."/>
            <person name="Walker B."/>
            <person name="Young S.K."/>
            <person name="Zeng Q."/>
            <person name="Gargeya S."/>
            <person name="Fitzgerald M."/>
            <person name="Haas B."/>
            <person name="Abouelleil A."/>
            <person name="Allen A.W."/>
            <person name="Alvarado L."/>
            <person name="Arachchi H.M."/>
            <person name="Berlin A.M."/>
            <person name="Chapman S.B."/>
            <person name="Gainer-Dewar J."/>
            <person name="Goldberg J."/>
            <person name="Griggs A."/>
            <person name="Gujja S."/>
            <person name="Hansen M."/>
            <person name="Howarth C."/>
            <person name="Imamovic A."/>
            <person name="Ireland A."/>
            <person name="Larimer J."/>
            <person name="McCowan C."/>
            <person name="Murphy C."/>
            <person name="Pearson M."/>
            <person name="Poon T.W."/>
            <person name="Priest M."/>
            <person name="Roberts A."/>
            <person name="Saif S."/>
            <person name="Shea T."/>
            <person name="Sisk P."/>
            <person name="Sykes S."/>
            <person name="Wortman J."/>
            <person name="Nusbaum C."/>
            <person name="Birren B."/>
        </authorList>
    </citation>
    <scope>NUCLEOTIDE SEQUENCE [LARGE SCALE GENOMIC DNA]</scope>
    <source>
        <strain evidence="8 9">CBS 101466</strain>
    </source>
</reference>
<gene>
    <name evidence="8" type="ORF">HMPREF1541_09103</name>
</gene>
<dbReference type="PANTHER" id="PTHR23501:SF49">
    <property type="entry name" value="MAJOR FACILITATOR SUPERFAMILY (MFS) PROFILE DOMAIN-CONTAINING PROTEIN"/>
    <property type="match status" value="1"/>
</dbReference>
<dbReference type="GeneID" id="19976442"/>
<dbReference type="InterPro" id="IPR020846">
    <property type="entry name" value="MFS_dom"/>
</dbReference>
<keyword evidence="4 6" id="KW-0472">Membrane</keyword>
<dbReference type="Proteomes" id="UP000030752">
    <property type="component" value="Unassembled WGS sequence"/>
</dbReference>
<feature type="transmembrane region" description="Helical" evidence="6">
    <location>
        <begin position="503"/>
        <end position="523"/>
    </location>
</feature>
<name>W2S9C5_CYPE1</name>
<organism evidence="8 9">
    <name type="scientific">Cyphellophora europaea (strain CBS 101466)</name>
    <name type="common">Phialophora europaea</name>
    <dbReference type="NCBI Taxonomy" id="1220924"/>
    <lineage>
        <taxon>Eukaryota</taxon>
        <taxon>Fungi</taxon>
        <taxon>Dikarya</taxon>
        <taxon>Ascomycota</taxon>
        <taxon>Pezizomycotina</taxon>
        <taxon>Eurotiomycetes</taxon>
        <taxon>Chaetothyriomycetidae</taxon>
        <taxon>Chaetothyriales</taxon>
        <taxon>Cyphellophoraceae</taxon>
        <taxon>Cyphellophora</taxon>
    </lineage>
</organism>
<dbReference type="GO" id="GO:0022857">
    <property type="term" value="F:transmembrane transporter activity"/>
    <property type="evidence" value="ECO:0007669"/>
    <property type="project" value="InterPro"/>
</dbReference>
<dbReference type="eggNOG" id="KOG0254">
    <property type="taxonomic scope" value="Eukaryota"/>
</dbReference>
<feature type="transmembrane region" description="Helical" evidence="6">
    <location>
        <begin position="535"/>
        <end position="560"/>
    </location>
</feature>
<feature type="region of interest" description="Disordered" evidence="5">
    <location>
        <begin position="771"/>
        <end position="790"/>
    </location>
</feature>
<feature type="transmembrane region" description="Helical" evidence="6">
    <location>
        <begin position="272"/>
        <end position="293"/>
    </location>
</feature>
<dbReference type="SUPFAM" id="SSF103473">
    <property type="entry name" value="MFS general substrate transporter"/>
    <property type="match status" value="1"/>
</dbReference>
<feature type="domain" description="Major facilitator superfamily (MFS) profile" evidence="7">
    <location>
        <begin position="278"/>
        <end position="764"/>
    </location>
</feature>
<dbReference type="InParanoid" id="W2S9C5"/>
<feature type="transmembrane region" description="Helical" evidence="6">
    <location>
        <begin position="431"/>
        <end position="451"/>
    </location>
</feature>
<evidence type="ECO:0000256" key="2">
    <source>
        <dbReference type="ARBA" id="ARBA00022692"/>
    </source>
</evidence>
<feature type="transmembrane region" description="Helical" evidence="6">
    <location>
        <begin position="580"/>
        <end position="598"/>
    </location>
</feature>
<sequence length="790" mass="84155">MNSFAPAYQHDDTSARFGNLTEYNCKDYGRDSDDDLADDYDYECDEADASAKANKYQTSNHSGDKNDSKRIPGSVARGIARSKRFSAYPAHLPTSDEHEEPSTVSHGSPQMRAYRYLGRQPSKRSLGVPQRRDERSATRSPTLASPTSAFMTSPSIAPRTSSLARSPGAQAPSLSRRMQPEGLPEPVQPVRPEQAALSSGDKSRQRYEPPVSRSPQAAHKVLSRSTLSSTTSDTSEIPTFAQHPAVRPLESRAALGNAAGPAADDDSQYPSALPLVLIVTGVCLAVFIISLNRNIIITAIPDITSRFHSYNDIGWYGSAYLLTASAFQPLYGRIYMSFSTKSSFIVTLVVFEVGSLICALAPSSDVLIVGRAVQGVGSAGILTGAFVVVTHIVRLQTRPIVFAGVGILYAVGALCGPLIGGAFTDTIGWRWCFWINLPCGLVTLVAVSLFFRPSKPSTSKPSFVKRVLSLDLVGNLLVLGAAVQLFTALQLSEERLAWSSAPVIGLMCGFGATTLIFVGWIIYKGDAALLPPAIVTQRTVAASCGAAFFIYGTILLHSYYLPIYFQAIKASSALGSGVNMIPYMLANAVLSMLAGIFVSKRGLFAPPAIIGCAIGTVGCGLLATLDANTPTARWIGYEILASAGIGMAIQQGFSAVQTALPLELVPIGTAAVVACQSAGGAIFISVGNTLLQNHLVAGDNRIAGVNIRAVIELGTTQFRQHVPESALPALVDLYSRALQGVFIAAVPLCGCAFLSSLFMEWRSVRAAEEQTKAAAGQTKRRTREVEEEKV</sequence>
<dbReference type="EMBL" id="KB822712">
    <property type="protein sequence ID" value="ETN45272.1"/>
    <property type="molecule type" value="Genomic_DNA"/>
</dbReference>
<evidence type="ECO:0000256" key="1">
    <source>
        <dbReference type="ARBA" id="ARBA00004141"/>
    </source>
</evidence>
<dbReference type="FunCoup" id="W2S9C5">
    <property type="interactions" value="62"/>
</dbReference>